<dbReference type="Proteomes" id="UP000245507">
    <property type="component" value="Unassembled WGS sequence"/>
</dbReference>
<evidence type="ECO:0000313" key="2">
    <source>
        <dbReference type="EMBL" id="PWN04719.1"/>
    </source>
</evidence>
<dbReference type="InterPro" id="IPR014940">
    <property type="entry name" value="BAAT_C"/>
</dbReference>
<comment type="caution">
    <text evidence="2">The sequence shown here is derived from an EMBL/GenBank/DDBJ whole genome shotgun (WGS) entry which is preliminary data.</text>
</comment>
<dbReference type="SUPFAM" id="SSF53474">
    <property type="entry name" value="alpha/beta-Hydrolases"/>
    <property type="match status" value="1"/>
</dbReference>
<gene>
    <name evidence="2" type="ORF">DJ010_03635</name>
</gene>
<dbReference type="PANTHER" id="PTHR10824:SF4">
    <property type="entry name" value="ACYL-COENZYME A THIOESTERASE 1-LIKE"/>
    <property type="match status" value="1"/>
</dbReference>
<reference evidence="2 3" key="1">
    <citation type="submission" date="2018-05" db="EMBL/GenBank/DDBJ databases">
        <title>Nocardioides silvaticus genome.</title>
        <authorList>
            <person name="Li C."/>
            <person name="Wang G."/>
        </authorList>
    </citation>
    <scope>NUCLEOTIDE SEQUENCE [LARGE SCALE GENOMIC DNA]</scope>
    <source>
        <strain evidence="2 3">CCTCC AB 2018079</strain>
    </source>
</reference>
<keyword evidence="3" id="KW-1185">Reference proteome</keyword>
<feature type="domain" description="BAAT/Acyl-CoA thioester hydrolase C-terminal" evidence="1">
    <location>
        <begin position="69"/>
        <end position="228"/>
    </location>
</feature>
<dbReference type="PANTHER" id="PTHR10824">
    <property type="entry name" value="ACYL-COENZYME A THIOESTERASE-RELATED"/>
    <property type="match status" value="1"/>
</dbReference>
<name>A0A316TNB6_9ACTN</name>
<dbReference type="AlphaFoldDB" id="A0A316TNB6"/>
<sequence>MDLPDPEWRLVRPDRPTGTGVVLAAGSSGRVDVDRARVLADGGATVLAIRWFGGPGQPAGPYGVPLETFVGALDLLAPECDRLALVGTSFGAEASLLVSAVDHRVAAVAAFAPSAYVWGGHDGDRWTSHWTWQGEPLPYLPFVEDWVPASDPPAFLAFYARSVAAAAPVVVDDATIPVERIRGSVLLVAGGDDQVWPSVDFARVVADRRAAAGLATDVLTHPDAGHRTLLPGETVVAGGQQMLRGGTEDADRALGELAWRAIREAVVRSP</sequence>
<dbReference type="InterPro" id="IPR029058">
    <property type="entry name" value="AB_hydrolase_fold"/>
</dbReference>
<evidence type="ECO:0000313" key="3">
    <source>
        <dbReference type="Proteomes" id="UP000245507"/>
    </source>
</evidence>
<dbReference type="GO" id="GO:0006631">
    <property type="term" value="P:fatty acid metabolic process"/>
    <property type="evidence" value="ECO:0007669"/>
    <property type="project" value="TreeGrafter"/>
</dbReference>
<accession>A0A316TNB6</accession>
<dbReference type="GO" id="GO:0006637">
    <property type="term" value="P:acyl-CoA metabolic process"/>
    <property type="evidence" value="ECO:0007669"/>
    <property type="project" value="TreeGrafter"/>
</dbReference>
<dbReference type="EMBL" id="QGDD01000001">
    <property type="protein sequence ID" value="PWN04719.1"/>
    <property type="molecule type" value="Genomic_DNA"/>
</dbReference>
<dbReference type="Gene3D" id="3.40.50.1820">
    <property type="entry name" value="alpha/beta hydrolase"/>
    <property type="match status" value="1"/>
</dbReference>
<organism evidence="2 3">
    <name type="scientific">Nocardioides silvaticus</name>
    <dbReference type="NCBI Taxonomy" id="2201891"/>
    <lineage>
        <taxon>Bacteria</taxon>
        <taxon>Bacillati</taxon>
        <taxon>Actinomycetota</taxon>
        <taxon>Actinomycetes</taxon>
        <taxon>Propionibacteriales</taxon>
        <taxon>Nocardioidaceae</taxon>
        <taxon>Nocardioides</taxon>
    </lineage>
</organism>
<evidence type="ECO:0000259" key="1">
    <source>
        <dbReference type="Pfam" id="PF08840"/>
    </source>
</evidence>
<dbReference type="OrthoDB" id="4819815at2"/>
<proteinExistence type="predicted"/>
<protein>
    <submittedName>
        <fullName evidence="2">Acyl-CoA thioesterase</fullName>
    </submittedName>
</protein>
<dbReference type="Pfam" id="PF08840">
    <property type="entry name" value="BAAT_C"/>
    <property type="match status" value="1"/>
</dbReference>
<dbReference type="GO" id="GO:0047617">
    <property type="term" value="F:fatty acyl-CoA hydrolase activity"/>
    <property type="evidence" value="ECO:0007669"/>
    <property type="project" value="TreeGrafter"/>
</dbReference>
<dbReference type="RefSeq" id="WP_109692223.1">
    <property type="nucleotide sequence ID" value="NZ_QGDD01000001.1"/>
</dbReference>